<dbReference type="Proteomes" id="UP001378956">
    <property type="component" value="Unassembled WGS sequence"/>
</dbReference>
<dbReference type="PANTHER" id="PTHR43827:SF3">
    <property type="entry name" value="NADP-DEPENDENT OXIDOREDUCTASE DOMAIN-CONTAINING PROTEIN"/>
    <property type="match status" value="1"/>
</dbReference>
<dbReference type="InterPro" id="IPR018170">
    <property type="entry name" value="Aldo/ket_reductase_CS"/>
</dbReference>
<feature type="domain" description="NADP-dependent oxidoreductase" evidence="4">
    <location>
        <begin position="19"/>
        <end position="247"/>
    </location>
</feature>
<comment type="similarity">
    <text evidence="1">Belongs to the aldo/keto reductase family.</text>
</comment>
<dbReference type="InterPro" id="IPR036812">
    <property type="entry name" value="NAD(P)_OxRdtase_dom_sf"/>
</dbReference>
<reference evidence="5 6" key="1">
    <citation type="submission" date="2024-03" db="EMBL/GenBank/DDBJ databases">
        <title>Sequence of Lycoming College Course Isolates.</title>
        <authorList>
            <person name="Plotts O."/>
            <person name="Newman J."/>
        </authorList>
    </citation>
    <scope>NUCLEOTIDE SEQUENCE [LARGE SCALE GENOMIC DNA]</scope>
    <source>
        <strain evidence="5 6">CJB-3</strain>
    </source>
</reference>
<accession>A0ABU8NHK0</accession>
<dbReference type="PROSITE" id="PS00062">
    <property type="entry name" value="ALDOKETO_REDUCTASE_2"/>
    <property type="match status" value="1"/>
</dbReference>
<gene>
    <name evidence="5" type="ORF">WAE58_04810</name>
</gene>
<evidence type="ECO:0000313" key="5">
    <source>
        <dbReference type="EMBL" id="MEJ2901729.1"/>
    </source>
</evidence>
<sequence length="268" mass="31018">MPILGIGLHQVWDLKDCEQSVRWALELGYRLIDTASAYKNEEAVGKAVRESKVPREDLFITSKLWVSDAGYEKAKKALELSLSKLQMDYIDLYLIHLPYSDVHGAWRAMEELYKEGKIRSIGLSNFEPFQVMDIMTFNEVAPVVNQIETHPFNQRIQEQKFLKENRIQHMSWAPFAQGKNDLFNNEVLRGIADNHGKTIAQIVLKWLIQRDIVVIPKSVSKERLAENFLVFDFTLPQEDMEMISSLDRKTSSFLDQRDPSIVKQLGQF</sequence>
<dbReference type="PANTHER" id="PTHR43827">
    <property type="entry name" value="2,5-DIKETO-D-GLUCONIC ACID REDUCTASE"/>
    <property type="match status" value="1"/>
</dbReference>
<evidence type="ECO:0000313" key="6">
    <source>
        <dbReference type="Proteomes" id="UP001378956"/>
    </source>
</evidence>
<keyword evidence="2" id="KW-0521">NADP</keyword>
<dbReference type="PIRSF" id="PIRSF000097">
    <property type="entry name" value="AKR"/>
    <property type="match status" value="1"/>
</dbReference>
<dbReference type="RefSeq" id="WP_337715597.1">
    <property type="nucleotide sequence ID" value="NZ_JBBEUB010000001.1"/>
</dbReference>
<dbReference type="SUPFAM" id="SSF51430">
    <property type="entry name" value="NAD(P)-linked oxidoreductase"/>
    <property type="match status" value="1"/>
</dbReference>
<evidence type="ECO:0000256" key="2">
    <source>
        <dbReference type="ARBA" id="ARBA00022857"/>
    </source>
</evidence>
<evidence type="ECO:0000256" key="3">
    <source>
        <dbReference type="ARBA" id="ARBA00023002"/>
    </source>
</evidence>
<evidence type="ECO:0000259" key="4">
    <source>
        <dbReference type="Pfam" id="PF00248"/>
    </source>
</evidence>
<dbReference type="Pfam" id="PF00248">
    <property type="entry name" value="Aldo_ket_red"/>
    <property type="match status" value="1"/>
</dbReference>
<dbReference type="InterPro" id="IPR023210">
    <property type="entry name" value="NADP_OxRdtase_dom"/>
</dbReference>
<name>A0ABU8NHK0_9SPHI</name>
<comment type="caution">
    <text evidence="5">The sequence shown here is derived from an EMBL/GenBank/DDBJ whole genome shotgun (WGS) entry which is preliminary data.</text>
</comment>
<protein>
    <submittedName>
        <fullName evidence="5">Aldo/keto reductase</fullName>
    </submittedName>
</protein>
<dbReference type="EMBL" id="JBBEUB010000001">
    <property type="protein sequence ID" value="MEJ2901729.1"/>
    <property type="molecule type" value="Genomic_DNA"/>
</dbReference>
<dbReference type="PRINTS" id="PR00069">
    <property type="entry name" value="ALDKETRDTASE"/>
</dbReference>
<proteinExistence type="inferred from homology"/>
<evidence type="ECO:0000256" key="1">
    <source>
        <dbReference type="ARBA" id="ARBA00007905"/>
    </source>
</evidence>
<dbReference type="PROSITE" id="PS00798">
    <property type="entry name" value="ALDOKETO_REDUCTASE_1"/>
    <property type="match status" value="1"/>
</dbReference>
<dbReference type="CDD" id="cd19133">
    <property type="entry name" value="AKR_AKR5F1"/>
    <property type="match status" value="1"/>
</dbReference>
<keyword evidence="6" id="KW-1185">Reference proteome</keyword>
<dbReference type="InterPro" id="IPR020471">
    <property type="entry name" value="AKR"/>
</dbReference>
<dbReference type="Gene3D" id="3.20.20.100">
    <property type="entry name" value="NADP-dependent oxidoreductase domain"/>
    <property type="match status" value="1"/>
</dbReference>
<keyword evidence="3" id="KW-0560">Oxidoreductase</keyword>
<organism evidence="5 6">
    <name type="scientific">Pedobacter panaciterrae</name>
    <dbReference type="NCBI Taxonomy" id="363849"/>
    <lineage>
        <taxon>Bacteria</taxon>
        <taxon>Pseudomonadati</taxon>
        <taxon>Bacteroidota</taxon>
        <taxon>Sphingobacteriia</taxon>
        <taxon>Sphingobacteriales</taxon>
        <taxon>Sphingobacteriaceae</taxon>
        <taxon>Pedobacter</taxon>
    </lineage>
</organism>